<dbReference type="Pfam" id="PF02628">
    <property type="entry name" value="COX15-CtaA"/>
    <property type="match status" value="1"/>
</dbReference>
<dbReference type="RefSeq" id="WP_143870349.1">
    <property type="nucleotide sequence ID" value="NZ_CP041660.1"/>
</dbReference>
<feature type="transmembrane region" description="Helical" evidence="12">
    <location>
        <begin position="71"/>
        <end position="89"/>
    </location>
</feature>
<gene>
    <name evidence="13" type="ORF">ABS311_18425</name>
</gene>
<comment type="caution">
    <text evidence="13">The sequence shown here is derived from an EMBL/GenBank/DDBJ whole genome shotgun (WGS) entry which is preliminary data.</text>
</comment>
<keyword evidence="4" id="KW-0479">Metal-binding</keyword>
<evidence type="ECO:0000256" key="7">
    <source>
        <dbReference type="ARBA" id="ARBA00023004"/>
    </source>
</evidence>
<keyword evidence="7" id="KW-0408">Iron</keyword>
<keyword evidence="2" id="KW-1003">Cell membrane</keyword>
<dbReference type="InterPro" id="IPR003780">
    <property type="entry name" value="COX15/CtaA_fam"/>
</dbReference>
<protein>
    <submittedName>
        <fullName evidence="13">COX15/CtaA family protein</fullName>
    </submittedName>
</protein>
<evidence type="ECO:0000256" key="6">
    <source>
        <dbReference type="ARBA" id="ARBA00023002"/>
    </source>
</evidence>
<comment type="subcellular location">
    <subcellularLocation>
        <location evidence="1">Membrane</location>
        <topology evidence="1">Multi-pass membrane protein</topology>
    </subcellularLocation>
</comment>
<comment type="pathway">
    <text evidence="11">Porphyrin-containing compound metabolism.</text>
</comment>
<evidence type="ECO:0000256" key="3">
    <source>
        <dbReference type="ARBA" id="ARBA00022692"/>
    </source>
</evidence>
<feature type="transmembrane region" description="Helical" evidence="12">
    <location>
        <begin position="165"/>
        <end position="189"/>
    </location>
</feature>
<reference evidence="13 14" key="1">
    <citation type="submission" date="2024-06" db="EMBL/GenBank/DDBJ databases">
        <authorList>
            <person name="Chen R.Y."/>
        </authorList>
    </citation>
    <scope>NUCLEOTIDE SEQUENCE [LARGE SCALE GENOMIC DNA]</scope>
    <source>
        <strain evidence="13 14">D2</strain>
    </source>
</reference>
<dbReference type="Proteomes" id="UP001467690">
    <property type="component" value="Unassembled WGS sequence"/>
</dbReference>
<keyword evidence="3 12" id="KW-0812">Transmembrane</keyword>
<evidence type="ECO:0000256" key="5">
    <source>
        <dbReference type="ARBA" id="ARBA00022989"/>
    </source>
</evidence>
<organism evidence="13 14">
    <name type="scientific">Catenovulum sediminis</name>
    <dbReference type="NCBI Taxonomy" id="1740262"/>
    <lineage>
        <taxon>Bacteria</taxon>
        <taxon>Pseudomonadati</taxon>
        <taxon>Pseudomonadota</taxon>
        <taxon>Gammaproteobacteria</taxon>
        <taxon>Alteromonadales</taxon>
        <taxon>Alteromonadaceae</taxon>
        <taxon>Catenovulum</taxon>
    </lineage>
</organism>
<evidence type="ECO:0000313" key="13">
    <source>
        <dbReference type="EMBL" id="MER2493855.1"/>
    </source>
</evidence>
<dbReference type="PANTHER" id="PTHR35457">
    <property type="entry name" value="HEME A SYNTHASE"/>
    <property type="match status" value="1"/>
</dbReference>
<accession>A0ABV1RLN9</accession>
<feature type="transmembrane region" description="Helical" evidence="12">
    <location>
        <begin position="110"/>
        <end position="128"/>
    </location>
</feature>
<name>A0ABV1RLN9_9ALTE</name>
<evidence type="ECO:0000256" key="10">
    <source>
        <dbReference type="ARBA" id="ARBA00023157"/>
    </source>
</evidence>
<keyword evidence="5 12" id="KW-1133">Transmembrane helix</keyword>
<keyword evidence="8" id="KW-0350">Heme biosynthesis</keyword>
<keyword evidence="6" id="KW-0560">Oxidoreductase</keyword>
<evidence type="ECO:0000256" key="8">
    <source>
        <dbReference type="ARBA" id="ARBA00023133"/>
    </source>
</evidence>
<sequence>MIKLTRLAIILAFVVVVLGAYTRLTDAGLGCPDWPGCYGHLLVPTEQQSAVAQARFPDQPIEPQKAWNEMIHRYFAGTLGILILILALLPWRKEQAGGGRSYSAYKGHTFALLVVVVFQAILGMWTVTMALKPIVVMAHLIGGFSVFILLVFLHMRLMRTQHKQFVASFTGIPTIGVLALSVLILQIALGGWTSSNYAALACTQLPICEGDWSNRLDFAQAFSMTPEAESYQYGVLDYAARMTIHISHRIGAIFTAIVMLSWLFVFVKRSQVPQTKRTALLVFTLLVAQIVLGISNVFFSLPLYVAVAHNAVALLLLTAMVKSVYLYSLSQIDNVKPVTHEESKNAQQDRSQIFTTN</sequence>
<proteinExistence type="predicted"/>
<evidence type="ECO:0000313" key="14">
    <source>
        <dbReference type="Proteomes" id="UP001467690"/>
    </source>
</evidence>
<feature type="transmembrane region" description="Helical" evidence="12">
    <location>
        <begin position="307"/>
        <end position="327"/>
    </location>
</feature>
<dbReference type="InterPro" id="IPR050450">
    <property type="entry name" value="COX15/CtaA_HemeA_synthase"/>
</dbReference>
<evidence type="ECO:0000256" key="9">
    <source>
        <dbReference type="ARBA" id="ARBA00023136"/>
    </source>
</evidence>
<evidence type="ECO:0000256" key="11">
    <source>
        <dbReference type="ARBA" id="ARBA00023444"/>
    </source>
</evidence>
<feature type="transmembrane region" description="Helical" evidence="12">
    <location>
        <begin position="279"/>
        <end position="301"/>
    </location>
</feature>
<dbReference type="PANTHER" id="PTHR35457:SF1">
    <property type="entry name" value="HEME A SYNTHASE"/>
    <property type="match status" value="1"/>
</dbReference>
<dbReference type="EMBL" id="JBELOE010000270">
    <property type="protein sequence ID" value="MER2493855.1"/>
    <property type="molecule type" value="Genomic_DNA"/>
</dbReference>
<feature type="transmembrane region" description="Helical" evidence="12">
    <location>
        <begin position="134"/>
        <end position="153"/>
    </location>
</feature>
<evidence type="ECO:0000256" key="4">
    <source>
        <dbReference type="ARBA" id="ARBA00022723"/>
    </source>
</evidence>
<keyword evidence="9 12" id="KW-0472">Membrane</keyword>
<evidence type="ECO:0000256" key="12">
    <source>
        <dbReference type="SAM" id="Phobius"/>
    </source>
</evidence>
<evidence type="ECO:0000256" key="1">
    <source>
        <dbReference type="ARBA" id="ARBA00004141"/>
    </source>
</evidence>
<keyword evidence="14" id="KW-1185">Reference proteome</keyword>
<feature type="transmembrane region" description="Helical" evidence="12">
    <location>
        <begin position="246"/>
        <end position="267"/>
    </location>
</feature>
<keyword evidence="10" id="KW-1015">Disulfide bond</keyword>
<evidence type="ECO:0000256" key="2">
    <source>
        <dbReference type="ARBA" id="ARBA00022475"/>
    </source>
</evidence>